<organism evidence="1">
    <name type="scientific">marine sediment metagenome</name>
    <dbReference type="NCBI Taxonomy" id="412755"/>
    <lineage>
        <taxon>unclassified sequences</taxon>
        <taxon>metagenomes</taxon>
        <taxon>ecological metagenomes</taxon>
    </lineage>
</organism>
<comment type="caution">
    <text evidence="1">The sequence shown here is derived from an EMBL/GenBank/DDBJ whole genome shotgun (WGS) entry which is preliminary data.</text>
</comment>
<name>A0A0F9BFB2_9ZZZZ</name>
<sequence>MINIQGSNKIKLAKESNRKKVFLGGTWNESKWRENLIKLLDNNKISWFDPIVKDWNEEAQKKEIKERNNSDYVLYVITPKMTGVYSIFEVSDDSNKRPEKTLFCYLEKDGDEKFNKGQIKSLDQMAEEIKKNGANVFKSLEEVAKFLNNKGN</sequence>
<dbReference type="Pfam" id="PF15891">
    <property type="entry name" value="Nuc_deoxyri_tr2"/>
    <property type="match status" value="1"/>
</dbReference>
<dbReference type="AlphaFoldDB" id="A0A0F9BFB2"/>
<gene>
    <name evidence="1" type="ORF">LCGC14_2796830</name>
</gene>
<proteinExistence type="predicted"/>
<dbReference type="InterPro" id="IPR039470">
    <property type="entry name" value="Nuc_deoxyri_tr2"/>
</dbReference>
<dbReference type="Gene3D" id="3.40.50.450">
    <property type="match status" value="1"/>
</dbReference>
<accession>A0A0F9BFB2</accession>
<reference evidence="1" key="1">
    <citation type="journal article" date="2015" name="Nature">
        <title>Complex archaea that bridge the gap between prokaryotes and eukaryotes.</title>
        <authorList>
            <person name="Spang A."/>
            <person name="Saw J.H."/>
            <person name="Jorgensen S.L."/>
            <person name="Zaremba-Niedzwiedzka K."/>
            <person name="Martijn J."/>
            <person name="Lind A.E."/>
            <person name="van Eijk R."/>
            <person name="Schleper C."/>
            <person name="Guy L."/>
            <person name="Ettema T.J."/>
        </authorList>
    </citation>
    <scope>NUCLEOTIDE SEQUENCE</scope>
</reference>
<dbReference type="EMBL" id="LAZR01052378">
    <property type="protein sequence ID" value="KKK83096.1"/>
    <property type="molecule type" value="Genomic_DNA"/>
</dbReference>
<protein>
    <submittedName>
        <fullName evidence="1">Uncharacterized protein</fullName>
    </submittedName>
</protein>
<evidence type="ECO:0000313" key="1">
    <source>
        <dbReference type="EMBL" id="KKK83096.1"/>
    </source>
</evidence>